<protein>
    <submittedName>
        <fullName evidence="2">TPM domain-containing protein</fullName>
    </submittedName>
</protein>
<organism evidence="2 3">
    <name type="scientific">Joostella atrarenae</name>
    <dbReference type="NCBI Taxonomy" id="679257"/>
    <lineage>
        <taxon>Bacteria</taxon>
        <taxon>Pseudomonadati</taxon>
        <taxon>Bacteroidota</taxon>
        <taxon>Flavobacteriia</taxon>
        <taxon>Flavobacteriales</taxon>
        <taxon>Flavobacteriaceae</taxon>
        <taxon>Joostella</taxon>
    </lineage>
</organism>
<dbReference type="PANTHER" id="PTHR30373:SF8">
    <property type="entry name" value="BLL7265 PROTEIN"/>
    <property type="match status" value="1"/>
</dbReference>
<evidence type="ECO:0000313" key="2">
    <source>
        <dbReference type="EMBL" id="MCF8714001.1"/>
    </source>
</evidence>
<dbReference type="EMBL" id="JAETXX010000001">
    <property type="protein sequence ID" value="MCF8714001.1"/>
    <property type="molecule type" value="Genomic_DNA"/>
</dbReference>
<dbReference type="Pfam" id="PF04536">
    <property type="entry name" value="TPM_phosphatase"/>
    <property type="match status" value="1"/>
</dbReference>
<comment type="caution">
    <text evidence="2">The sequence shown here is derived from an EMBL/GenBank/DDBJ whole genome shotgun (WGS) entry which is preliminary data.</text>
</comment>
<dbReference type="Proteomes" id="UP000829517">
    <property type="component" value="Unassembled WGS sequence"/>
</dbReference>
<dbReference type="RefSeq" id="WP_236957958.1">
    <property type="nucleotide sequence ID" value="NZ_JAETXX010000001.1"/>
</dbReference>
<evidence type="ECO:0000313" key="3">
    <source>
        <dbReference type="Proteomes" id="UP000829517"/>
    </source>
</evidence>
<gene>
    <name evidence="2" type="ORF">JM658_04100</name>
</gene>
<sequence length="147" mass="16827">MKSSKVEAFLSSEEEKEIVNAIRKAEKETSGEIRVHIEASSKKDPLKRANEVFHMLKMDNTKDENGVLFYVATDDKTFAIYGDKGIDRAVPEGFWNSTKDIIQTHFRNNRFKEGLVEGILKAGVELQKHFPWQHDDVNELSDQISKS</sequence>
<accession>A0ABS9J0N9</accession>
<name>A0ABS9J0N9_9FLAO</name>
<evidence type="ECO:0000259" key="1">
    <source>
        <dbReference type="Pfam" id="PF04536"/>
    </source>
</evidence>
<feature type="domain" description="TPM" evidence="1">
    <location>
        <begin position="7"/>
        <end position="121"/>
    </location>
</feature>
<proteinExistence type="predicted"/>
<dbReference type="PANTHER" id="PTHR30373">
    <property type="entry name" value="UPF0603 PROTEIN YGCG"/>
    <property type="match status" value="1"/>
</dbReference>
<reference evidence="2 3" key="1">
    <citation type="submission" date="2021-01" db="EMBL/GenBank/DDBJ databases">
        <title>Genome sequencing of Joostella atrarenae M1-2 (= KCTC 23194).</title>
        <authorList>
            <person name="Zakaria M.R."/>
            <person name="Lam M.Q."/>
            <person name="Chong C.S."/>
        </authorList>
    </citation>
    <scope>NUCLEOTIDE SEQUENCE [LARGE SCALE GENOMIC DNA]</scope>
    <source>
        <strain evidence="2 3">M1-2</strain>
    </source>
</reference>
<dbReference type="InterPro" id="IPR007621">
    <property type="entry name" value="TPM_dom"/>
</dbReference>
<dbReference type="Gene3D" id="3.10.310.50">
    <property type="match status" value="1"/>
</dbReference>
<keyword evidence="3" id="KW-1185">Reference proteome</keyword>